<keyword evidence="2" id="KW-0378">Hydrolase</keyword>
<dbReference type="GO" id="GO:0008236">
    <property type="term" value="F:serine-type peptidase activity"/>
    <property type="evidence" value="ECO:0007669"/>
    <property type="project" value="InterPro"/>
</dbReference>
<evidence type="ECO:0000313" key="3">
    <source>
        <dbReference type="Proteomes" id="UP000184436"/>
    </source>
</evidence>
<reference evidence="2 3" key="1">
    <citation type="submission" date="2016-11" db="EMBL/GenBank/DDBJ databases">
        <authorList>
            <person name="Jaros S."/>
            <person name="Januszkiewicz K."/>
            <person name="Wedrychowicz H."/>
        </authorList>
    </citation>
    <scope>NUCLEOTIDE SEQUENCE [LARGE SCALE GENOMIC DNA]</scope>
    <source>
        <strain evidence="2 3">DSM 26883</strain>
    </source>
</reference>
<dbReference type="SUPFAM" id="SSF52096">
    <property type="entry name" value="ClpP/crotonase"/>
    <property type="match status" value="1"/>
</dbReference>
<dbReference type="InterPro" id="IPR005151">
    <property type="entry name" value="Tail-specific_protease"/>
</dbReference>
<dbReference type="InterPro" id="IPR028204">
    <property type="entry name" value="Tricorn_C1"/>
</dbReference>
<dbReference type="Pfam" id="PF14684">
    <property type="entry name" value="Tricorn_C1"/>
    <property type="match status" value="1"/>
</dbReference>
<dbReference type="PANTHER" id="PTHR11261">
    <property type="entry name" value="INTERPHOTORECEPTOR RETINOID-BINDING PROTEIN"/>
    <property type="match status" value="1"/>
</dbReference>
<dbReference type="Proteomes" id="UP000184436">
    <property type="component" value="Unassembled WGS sequence"/>
</dbReference>
<dbReference type="PROSITE" id="PS51257">
    <property type="entry name" value="PROKAR_LIPOPROTEIN"/>
    <property type="match status" value="1"/>
</dbReference>
<sequence>MKEIRMKNKIIYIFRLLCCIPLLSGCIGEDNYADDPVGNFEQLWKIIDQQYCFLEEKGIDWDAVHQEYRKYIVPEMTNEDLFDKLSEMLFILKDGHVNLSSASRTSYYDAWYEGFPWNYRKDILYQTYLGSASSGYRTSAGMKYKIFDNNIGYIRYESFSSGVGNGNLDEILVYLSTCNGLIIDVRDNGGGNLTYSERIAARFTNEKVLTGFIQHKNGPGHSDFSDPEPVYLEPSSSIRWQKKVVILTNRRCYSATNDFVNAMRSIENDNIIQLGDQTGGGSGLPFTSELPNGWSIRFSASPHFDKNMKPLENGILPDIPVDMTEEDQLKGKDTLIEKAFEILSE</sequence>
<proteinExistence type="predicted"/>
<dbReference type="GO" id="GO:0006508">
    <property type="term" value="P:proteolysis"/>
    <property type="evidence" value="ECO:0007669"/>
    <property type="project" value="UniProtKB-KW"/>
</dbReference>
<dbReference type="CDD" id="cd07563">
    <property type="entry name" value="Peptidase_S41_IRBP"/>
    <property type="match status" value="1"/>
</dbReference>
<keyword evidence="2" id="KW-0645">Protease</keyword>
<name>A0A1M4U666_9BACE</name>
<accession>A0A1M4U666</accession>
<dbReference type="STRING" id="871325.SAMN05444349_10333"/>
<dbReference type="Gene3D" id="3.90.226.10">
    <property type="entry name" value="2-enoyl-CoA Hydratase, Chain A, domain 1"/>
    <property type="match status" value="1"/>
</dbReference>
<dbReference type="PANTHER" id="PTHR11261:SF3">
    <property type="entry name" value="RETINOL-BINDING PROTEIN 3"/>
    <property type="match status" value="1"/>
</dbReference>
<evidence type="ECO:0000313" key="2">
    <source>
        <dbReference type="EMBL" id="SHE52134.1"/>
    </source>
</evidence>
<dbReference type="SMART" id="SM00245">
    <property type="entry name" value="TSPc"/>
    <property type="match status" value="1"/>
</dbReference>
<gene>
    <name evidence="2" type="ORF">SAMN05444349_10333</name>
</gene>
<dbReference type="EMBL" id="FQVD01000003">
    <property type="protein sequence ID" value="SHE52134.1"/>
    <property type="molecule type" value="Genomic_DNA"/>
</dbReference>
<evidence type="ECO:0000259" key="1">
    <source>
        <dbReference type="SMART" id="SM00245"/>
    </source>
</evidence>
<dbReference type="InterPro" id="IPR029045">
    <property type="entry name" value="ClpP/crotonase-like_dom_sf"/>
</dbReference>
<dbReference type="Gene3D" id="3.30.750.44">
    <property type="match status" value="1"/>
</dbReference>
<dbReference type="AlphaFoldDB" id="A0A1M4U666"/>
<feature type="domain" description="Tail specific protease" evidence="1">
    <location>
        <begin position="120"/>
        <end position="322"/>
    </location>
</feature>
<protein>
    <submittedName>
        <fullName evidence="2">Tricorn protease C1 domain-containing protein</fullName>
    </submittedName>
</protein>
<dbReference type="Pfam" id="PF03572">
    <property type="entry name" value="Peptidase_S41"/>
    <property type="match status" value="1"/>
</dbReference>
<organism evidence="2 3">
    <name type="scientific">Bacteroides faecichinchillae</name>
    <dbReference type="NCBI Taxonomy" id="871325"/>
    <lineage>
        <taxon>Bacteria</taxon>
        <taxon>Pseudomonadati</taxon>
        <taxon>Bacteroidota</taxon>
        <taxon>Bacteroidia</taxon>
        <taxon>Bacteroidales</taxon>
        <taxon>Bacteroidaceae</taxon>
        <taxon>Bacteroides</taxon>
    </lineage>
</organism>
<keyword evidence="3" id="KW-1185">Reference proteome</keyword>